<proteinExistence type="predicted"/>
<sequence length="440" mass="49375">MADRRFVSAISSLLAAMQADGPIAILDSLDKRMQGQQRFLADDAMHIDHDKPEDLAETFHRFIGDLRELSSCLNIEAESPATTDPSALNTPTTPTAHNGDMFVPDLDAFARQHQSAVKSRNYLFSDATLHSDDTEYGIDLSASFEDIAEPFRPQFQPHAINTTRNNGAQSPHPTQQHFMAAPFNSSLRPQQSPEAGNSRLFDMPNGEMSSYLSPPVPARSPRPQLLPNDELRRKHSRPHVPEGYIAILEAEHEDLQEARFHLQKFLDRIQNHFLVPHAQLEDYRVCKRKLIKLELETGNNRPLSAIYGTANKEIGESLVTLDGIFGTINSKTSDTLQLKTRLEQEAATVEAYGKHVRDMVLDRLAAFKQLKEDNGRWVEVAAIIRFAGAVLSAKISPLEELRERKRRKSVLHEQPGEQPGVGKGKEAKVGKKRGRPRKHQ</sequence>
<evidence type="ECO:0000256" key="1">
    <source>
        <dbReference type="SAM" id="MobiDB-lite"/>
    </source>
</evidence>
<organism evidence="2 3">
    <name type="scientific">Tothia fuscella</name>
    <dbReference type="NCBI Taxonomy" id="1048955"/>
    <lineage>
        <taxon>Eukaryota</taxon>
        <taxon>Fungi</taxon>
        <taxon>Dikarya</taxon>
        <taxon>Ascomycota</taxon>
        <taxon>Pezizomycotina</taxon>
        <taxon>Dothideomycetes</taxon>
        <taxon>Pleosporomycetidae</taxon>
        <taxon>Venturiales</taxon>
        <taxon>Cylindrosympodiaceae</taxon>
        <taxon>Tothia</taxon>
    </lineage>
</organism>
<accession>A0A9P4NYM8</accession>
<evidence type="ECO:0000313" key="3">
    <source>
        <dbReference type="Proteomes" id="UP000800235"/>
    </source>
</evidence>
<reference evidence="2" key="1">
    <citation type="journal article" date="2020" name="Stud. Mycol.">
        <title>101 Dothideomycetes genomes: a test case for predicting lifestyles and emergence of pathogens.</title>
        <authorList>
            <person name="Haridas S."/>
            <person name="Albert R."/>
            <person name="Binder M."/>
            <person name="Bloem J."/>
            <person name="Labutti K."/>
            <person name="Salamov A."/>
            <person name="Andreopoulos B."/>
            <person name="Baker S."/>
            <person name="Barry K."/>
            <person name="Bills G."/>
            <person name="Bluhm B."/>
            <person name="Cannon C."/>
            <person name="Castanera R."/>
            <person name="Culley D."/>
            <person name="Daum C."/>
            <person name="Ezra D."/>
            <person name="Gonzalez J."/>
            <person name="Henrissat B."/>
            <person name="Kuo A."/>
            <person name="Liang C."/>
            <person name="Lipzen A."/>
            <person name="Lutzoni F."/>
            <person name="Magnuson J."/>
            <person name="Mondo S."/>
            <person name="Nolan M."/>
            <person name="Ohm R."/>
            <person name="Pangilinan J."/>
            <person name="Park H.-J."/>
            <person name="Ramirez L."/>
            <person name="Alfaro M."/>
            <person name="Sun H."/>
            <person name="Tritt A."/>
            <person name="Yoshinaga Y."/>
            <person name="Zwiers L.-H."/>
            <person name="Turgeon B."/>
            <person name="Goodwin S."/>
            <person name="Spatafora J."/>
            <person name="Crous P."/>
            <person name="Grigoriev I."/>
        </authorList>
    </citation>
    <scope>NUCLEOTIDE SEQUENCE</scope>
    <source>
        <strain evidence="2">CBS 130266</strain>
    </source>
</reference>
<feature type="compositionally biased region" description="Polar residues" evidence="1">
    <location>
        <begin position="185"/>
        <end position="195"/>
    </location>
</feature>
<name>A0A9P4NYM8_9PEZI</name>
<dbReference type="AlphaFoldDB" id="A0A9P4NYM8"/>
<gene>
    <name evidence="2" type="ORF">EJ08DRAFT_676552</name>
</gene>
<feature type="region of interest" description="Disordered" evidence="1">
    <location>
        <begin position="402"/>
        <end position="440"/>
    </location>
</feature>
<evidence type="ECO:0000313" key="2">
    <source>
        <dbReference type="EMBL" id="KAF2433768.1"/>
    </source>
</evidence>
<feature type="compositionally biased region" description="Basic residues" evidence="1">
    <location>
        <begin position="430"/>
        <end position="440"/>
    </location>
</feature>
<protein>
    <submittedName>
        <fullName evidence="2">Uncharacterized protein</fullName>
    </submittedName>
</protein>
<comment type="caution">
    <text evidence="2">The sequence shown here is derived from an EMBL/GenBank/DDBJ whole genome shotgun (WGS) entry which is preliminary data.</text>
</comment>
<feature type="region of interest" description="Disordered" evidence="1">
    <location>
        <begin position="185"/>
        <end position="237"/>
    </location>
</feature>
<dbReference type="EMBL" id="MU007019">
    <property type="protein sequence ID" value="KAF2433768.1"/>
    <property type="molecule type" value="Genomic_DNA"/>
</dbReference>
<dbReference type="Proteomes" id="UP000800235">
    <property type="component" value="Unassembled WGS sequence"/>
</dbReference>
<keyword evidence="3" id="KW-1185">Reference proteome</keyword>